<feature type="compositionally biased region" description="Polar residues" evidence="12">
    <location>
        <begin position="364"/>
        <end position="397"/>
    </location>
</feature>
<evidence type="ECO:0000256" key="1">
    <source>
        <dbReference type="ARBA" id="ARBA00008874"/>
    </source>
</evidence>
<dbReference type="PANTHER" id="PTHR45832:SF22">
    <property type="entry name" value="SERINE_THREONINE-PROTEIN KINASE SAMKA-RELATED"/>
    <property type="match status" value="1"/>
</dbReference>
<keyword evidence="5" id="KW-0547">Nucleotide-binding</keyword>
<dbReference type="GO" id="GO:0005524">
    <property type="term" value="F:ATP binding"/>
    <property type="evidence" value="ECO:0007669"/>
    <property type="project" value="UniProtKB-KW"/>
</dbReference>
<evidence type="ECO:0000259" key="15">
    <source>
        <dbReference type="PROSITE" id="PS50108"/>
    </source>
</evidence>
<feature type="domain" description="CRIB" evidence="15">
    <location>
        <begin position="244"/>
        <end position="257"/>
    </location>
</feature>
<feature type="compositionally biased region" description="Polar residues" evidence="12">
    <location>
        <begin position="502"/>
        <end position="528"/>
    </location>
</feature>
<dbReference type="FunFam" id="3.90.810.10:FF:000005">
    <property type="entry name" value="Non-specific serine/threonine protein kinase"/>
    <property type="match status" value="1"/>
</dbReference>
<dbReference type="Pfam" id="PF00786">
    <property type="entry name" value="PBD"/>
    <property type="match status" value="1"/>
</dbReference>
<sequence length="936" mass="102335">MTSVYNSDLKNHRRAPPPPRLPQGTQSSSSSLNLSSSSGGGGGDTTTTTTSGLGLSSKENIYLNGISSASNSQIPISLGSNKRQSGWVHVKDDGIFTSFRWNKRFMNMNDRSLNIYKNEPSISEPTSPELLLPLNLISNIILKPQSGHSKNSQSFEIVPKNYGKSILISVKSSNEYHDWLNAFSSKCPSAQIGQSSNGNSISGISGPTSGTTATSSSSSSQSNLNSALSGGGVGRLLQGGNAGVSGPINFTHKVHVGFDPASGNFTGLPETWKSLLQHSKITNEDWKKDPAAVIEVLEFYSDINGSNPSTPMASPQVNMNKNLANSSIDHNSNLQEWTKPPSKSNNSQFKPTRSAPKPPAPYHLTTQQSETNGASTISPLSNLLSKSAGSTTTTPSGEKNELVPIRRAPPPPTGSGAGGQSSSSSSKFQQRKDQPAAYTHQSSQSASKPQQLPPSVPGGASFNRTPTYKAHPDLKIQKGSGSSTSLSSDKENLSEVGAKKYSPTSNTTKISQDPQYPAVSVSQTSQHYQKPHQHPLTGPAGAAHSVTKPLNSEIEPVKPLQLKSRKEQPPPQQQQQQQQQQPRQPPPQQQQPQQPTQQDKSAPKPKVQSPAMGPAVPKTAKQLKKERERLNDLQIIAKLKTVVNSNNPKPLFRIIEKAGQGASGNVYLAEMISERKKIAIKQMDLNVQPRKELIINEILVMKDSQHKNIVNFLDSYLIGDSELWVIMEYMEGGSLTEIIENNEFKLNERQIATICFETLKGLQHLHKKHIIHRDIKSDNVLLDSQGNVKITDFGFCAKLTDQRNKRATMVGTPYWMAPEVVKQKEYDAKVDVWSLGIMTIEMIEGEPPYLNEEPLKALYLIATNGTPKLKKPELLSNSIKKFLSICLCVDVRYRATTDELLEHSFIQHKSGKIEELAPLLEWKKNQSQSESVDHEE</sequence>
<feature type="compositionally biased region" description="Polar residues" evidence="12">
    <location>
        <begin position="305"/>
        <end position="351"/>
    </location>
</feature>
<dbReference type="FunFam" id="1.10.510.10:FF:000139">
    <property type="entry name" value="Non-specific serine/threonine protein kinase"/>
    <property type="match status" value="1"/>
</dbReference>
<dbReference type="AlphaFoldDB" id="A0AAD5BDD3"/>
<dbReference type="SUPFAM" id="SSF56112">
    <property type="entry name" value="Protein kinase-like (PK-like)"/>
    <property type="match status" value="1"/>
</dbReference>
<dbReference type="SUPFAM" id="SSF50729">
    <property type="entry name" value="PH domain-like"/>
    <property type="match status" value="1"/>
</dbReference>
<dbReference type="InterPro" id="IPR000719">
    <property type="entry name" value="Prot_kinase_dom"/>
</dbReference>
<evidence type="ECO:0000256" key="4">
    <source>
        <dbReference type="ARBA" id="ARBA00022679"/>
    </source>
</evidence>
<dbReference type="PROSITE" id="PS50003">
    <property type="entry name" value="PH_DOMAIN"/>
    <property type="match status" value="1"/>
</dbReference>
<organism evidence="16 17">
    <name type="scientific">Candida theae</name>
    <dbReference type="NCBI Taxonomy" id="1198502"/>
    <lineage>
        <taxon>Eukaryota</taxon>
        <taxon>Fungi</taxon>
        <taxon>Dikarya</taxon>
        <taxon>Ascomycota</taxon>
        <taxon>Saccharomycotina</taxon>
        <taxon>Pichiomycetes</taxon>
        <taxon>Debaryomycetaceae</taxon>
        <taxon>Candida/Lodderomyces clade</taxon>
        <taxon>Candida</taxon>
    </lineage>
</organism>
<dbReference type="FunFam" id="3.30.200.20:FF:000761">
    <property type="entry name" value="Non-specific serine/threonine protein kinase"/>
    <property type="match status" value="1"/>
</dbReference>
<evidence type="ECO:0000259" key="14">
    <source>
        <dbReference type="PROSITE" id="PS50011"/>
    </source>
</evidence>
<feature type="compositionally biased region" description="Low complexity" evidence="12">
    <location>
        <begin position="45"/>
        <end position="54"/>
    </location>
</feature>
<accession>A0AAD5BDD3</accession>
<feature type="region of interest" description="Disordered" evidence="12">
    <location>
        <begin position="305"/>
        <end position="546"/>
    </location>
</feature>
<dbReference type="EMBL" id="JAIHNG010000130">
    <property type="protein sequence ID" value="KAI5955589.1"/>
    <property type="molecule type" value="Genomic_DNA"/>
</dbReference>
<evidence type="ECO:0000256" key="6">
    <source>
        <dbReference type="ARBA" id="ARBA00022777"/>
    </source>
</evidence>
<dbReference type="Proteomes" id="UP001204833">
    <property type="component" value="Unassembled WGS sequence"/>
</dbReference>
<keyword evidence="8" id="KW-0843">Virulence</keyword>
<dbReference type="Pfam" id="PF00169">
    <property type="entry name" value="PH"/>
    <property type="match status" value="1"/>
</dbReference>
<dbReference type="SMART" id="SM00220">
    <property type="entry name" value="S_TKc"/>
    <property type="match status" value="1"/>
</dbReference>
<comment type="similarity">
    <text evidence="1">Belongs to the protein kinase superfamily. STE Ser/Thr protein kinase family. STE20 subfamily.</text>
</comment>
<dbReference type="PROSITE" id="PS00108">
    <property type="entry name" value="PROTEIN_KINASE_ST"/>
    <property type="match status" value="1"/>
</dbReference>
<evidence type="ECO:0000256" key="5">
    <source>
        <dbReference type="ARBA" id="ARBA00022741"/>
    </source>
</evidence>
<dbReference type="CDD" id="cd01093">
    <property type="entry name" value="CRIB_PAK_like"/>
    <property type="match status" value="1"/>
</dbReference>
<dbReference type="Gene3D" id="3.90.810.10">
    <property type="entry name" value="CRIB domain"/>
    <property type="match status" value="1"/>
</dbReference>
<keyword evidence="6" id="KW-0418">Kinase</keyword>
<dbReference type="GeneID" id="76151780"/>
<dbReference type="EC" id="2.7.11.1" evidence="2"/>
<dbReference type="SMART" id="SM00233">
    <property type="entry name" value="PH"/>
    <property type="match status" value="1"/>
</dbReference>
<feature type="domain" description="Protein kinase" evidence="14">
    <location>
        <begin position="652"/>
        <end position="906"/>
    </location>
</feature>
<dbReference type="Gene3D" id="3.30.200.20">
    <property type="entry name" value="Phosphorylase Kinase, domain 1"/>
    <property type="match status" value="1"/>
</dbReference>
<comment type="catalytic activity">
    <reaction evidence="9">
        <text>L-threonyl-[protein] + ATP = O-phospho-L-threonyl-[protein] + ADP + H(+)</text>
        <dbReference type="Rhea" id="RHEA:46608"/>
        <dbReference type="Rhea" id="RHEA-COMP:11060"/>
        <dbReference type="Rhea" id="RHEA-COMP:11605"/>
        <dbReference type="ChEBI" id="CHEBI:15378"/>
        <dbReference type="ChEBI" id="CHEBI:30013"/>
        <dbReference type="ChEBI" id="CHEBI:30616"/>
        <dbReference type="ChEBI" id="CHEBI:61977"/>
        <dbReference type="ChEBI" id="CHEBI:456216"/>
        <dbReference type="EC" id="2.7.11.1"/>
    </reaction>
</comment>
<feature type="domain" description="PH" evidence="13">
    <location>
        <begin position="81"/>
        <end position="188"/>
    </location>
</feature>
<feature type="compositionally biased region" description="Low complexity" evidence="12">
    <location>
        <begin position="573"/>
        <end position="582"/>
    </location>
</feature>
<evidence type="ECO:0000259" key="13">
    <source>
        <dbReference type="PROSITE" id="PS50003"/>
    </source>
</evidence>
<evidence type="ECO:0000256" key="7">
    <source>
        <dbReference type="ARBA" id="ARBA00022840"/>
    </source>
</evidence>
<dbReference type="InterPro" id="IPR000095">
    <property type="entry name" value="CRIB_dom"/>
</dbReference>
<name>A0AAD5BDD3_9ASCO</name>
<protein>
    <recommendedName>
        <fullName evidence="11">Serine/threonine-protein kinase CLA4</fullName>
        <ecNumber evidence="2">2.7.11.1</ecNumber>
    </recommendedName>
</protein>
<evidence type="ECO:0000256" key="10">
    <source>
        <dbReference type="ARBA" id="ARBA00048679"/>
    </source>
</evidence>
<dbReference type="PROSITE" id="PS50011">
    <property type="entry name" value="PROTEIN_KINASE_DOM"/>
    <property type="match status" value="1"/>
</dbReference>
<dbReference type="InterPro" id="IPR051931">
    <property type="entry name" value="PAK3-like"/>
</dbReference>
<dbReference type="InterPro" id="IPR001849">
    <property type="entry name" value="PH_domain"/>
</dbReference>
<evidence type="ECO:0000256" key="11">
    <source>
        <dbReference type="ARBA" id="ARBA00069771"/>
    </source>
</evidence>
<dbReference type="InterPro" id="IPR008271">
    <property type="entry name" value="Ser/Thr_kinase_AS"/>
</dbReference>
<evidence type="ECO:0000313" key="17">
    <source>
        <dbReference type="Proteomes" id="UP001204833"/>
    </source>
</evidence>
<evidence type="ECO:0000256" key="3">
    <source>
        <dbReference type="ARBA" id="ARBA00022527"/>
    </source>
</evidence>
<comment type="caution">
    <text evidence="16">The sequence shown here is derived from an EMBL/GenBank/DDBJ whole genome shotgun (WGS) entry which is preliminary data.</text>
</comment>
<gene>
    <name evidence="16" type="ORF">KGF57_003722</name>
</gene>
<evidence type="ECO:0000256" key="9">
    <source>
        <dbReference type="ARBA" id="ARBA00047899"/>
    </source>
</evidence>
<evidence type="ECO:0000313" key="16">
    <source>
        <dbReference type="EMBL" id="KAI5955589.1"/>
    </source>
</evidence>
<dbReference type="SMART" id="SM00285">
    <property type="entry name" value="PBD"/>
    <property type="match status" value="1"/>
</dbReference>
<dbReference type="CDD" id="cd06614">
    <property type="entry name" value="STKc_PAK"/>
    <property type="match status" value="1"/>
</dbReference>
<reference evidence="16 17" key="1">
    <citation type="journal article" date="2022" name="DNA Res.">
        <title>Genome analysis of five recently described species of the CUG-Ser clade uncovers Candida theae as a new hybrid lineage with pathogenic potential in the Candida parapsilosis species complex.</title>
        <authorList>
            <person name="Mixao V."/>
            <person name="Del Olmo V."/>
            <person name="Hegedusova E."/>
            <person name="Saus E."/>
            <person name="Pryszcz L."/>
            <person name="Cillingova A."/>
            <person name="Nosek J."/>
            <person name="Gabaldon T."/>
        </authorList>
    </citation>
    <scope>NUCLEOTIDE SEQUENCE [LARGE SCALE GENOMIC DNA]</scope>
    <source>
        <strain evidence="16 17">CBS 12239</strain>
    </source>
</reference>
<feature type="compositionally biased region" description="Low complexity" evidence="12">
    <location>
        <begin position="24"/>
        <end position="37"/>
    </location>
</feature>
<keyword evidence="7" id="KW-0067">ATP-binding</keyword>
<dbReference type="PANTHER" id="PTHR45832">
    <property type="entry name" value="SERINE/THREONINE-PROTEIN KINASE SAMKA-RELATED-RELATED"/>
    <property type="match status" value="1"/>
</dbReference>
<dbReference type="InterPro" id="IPR011009">
    <property type="entry name" value="Kinase-like_dom_sf"/>
</dbReference>
<keyword evidence="17" id="KW-1185">Reference proteome</keyword>
<dbReference type="InterPro" id="IPR033923">
    <property type="entry name" value="PAK_BD"/>
</dbReference>
<feature type="compositionally biased region" description="Polar residues" evidence="12">
    <location>
        <begin position="439"/>
        <end position="450"/>
    </location>
</feature>
<dbReference type="PROSITE" id="PS50108">
    <property type="entry name" value="CRIB"/>
    <property type="match status" value="1"/>
</dbReference>
<dbReference type="RefSeq" id="XP_051607932.1">
    <property type="nucleotide sequence ID" value="XM_051753171.1"/>
</dbReference>
<evidence type="ECO:0000256" key="2">
    <source>
        <dbReference type="ARBA" id="ARBA00012513"/>
    </source>
</evidence>
<comment type="catalytic activity">
    <reaction evidence="10">
        <text>L-seryl-[protein] + ATP = O-phospho-L-seryl-[protein] + ADP + H(+)</text>
        <dbReference type="Rhea" id="RHEA:17989"/>
        <dbReference type="Rhea" id="RHEA-COMP:9863"/>
        <dbReference type="Rhea" id="RHEA-COMP:11604"/>
        <dbReference type="ChEBI" id="CHEBI:15378"/>
        <dbReference type="ChEBI" id="CHEBI:29999"/>
        <dbReference type="ChEBI" id="CHEBI:30616"/>
        <dbReference type="ChEBI" id="CHEBI:83421"/>
        <dbReference type="ChEBI" id="CHEBI:456216"/>
        <dbReference type="EC" id="2.7.11.1"/>
    </reaction>
</comment>
<feature type="region of interest" description="Disordered" evidence="12">
    <location>
        <begin position="1"/>
        <end position="54"/>
    </location>
</feature>
<dbReference type="Pfam" id="PF00069">
    <property type="entry name" value="Pkinase"/>
    <property type="match status" value="1"/>
</dbReference>
<feature type="region of interest" description="Disordered" evidence="12">
    <location>
        <begin position="194"/>
        <end position="226"/>
    </location>
</feature>
<dbReference type="InterPro" id="IPR011993">
    <property type="entry name" value="PH-like_dom_sf"/>
</dbReference>
<dbReference type="InterPro" id="IPR036936">
    <property type="entry name" value="CRIB_dom_sf"/>
</dbReference>
<dbReference type="Gene3D" id="1.10.510.10">
    <property type="entry name" value="Transferase(Phosphotransferase) domain 1"/>
    <property type="match status" value="1"/>
</dbReference>
<proteinExistence type="inferred from homology"/>
<evidence type="ECO:0000256" key="12">
    <source>
        <dbReference type="SAM" id="MobiDB-lite"/>
    </source>
</evidence>
<keyword evidence="3" id="KW-0723">Serine/threonine-protein kinase</keyword>
<dbReference type="Gene3D" id="2.30.29.30">
    <property type="entry name" value="Pleckstrin-homology domain (PH domain)/Phosphotyrosine-binding domain (PTB)"/>
    <property type="match status" value="1"/>
</dbReference>
<evidence type="ECO:0000256" key="8">
    <source>
        <dbReference type="ARBA" id="ARBA00023026"/>
    </source>
</evidence>
<feature type="region of interest" description="Disordered" evidence="12">
    <location>
        <begin position="561"/>
        <end position="625"/>
    </location>
</feature>
<dbReference type="GO" id="GO:0004674">
    <property type="term" value="F:protein serine/threonine kinase activity"/>
    <property type="evidence" value="ECO:0007669"/>
    <property type="project" value="UniProtKB-KW"/>
</dbReference>
<keyword evidence="4" id="KW-0808">Transferase</keyword>